<comment type="caution">
    <text evidence="8">The sequence shown here is derived from an EMBL/GenBank/DDBJ whole genome shotgun (WGS) entry which is preliminary data.</text>
</comment>
<keyword evidence="4" id="KW-0520">NAD</keyword>
<evidence type="ECO:0000313" key="9">
    <source>
        <dbReference type="Proteomes" id="UP000308092"/>
    </source>
</evidence>
<dbReference type="STRING" id="1220188.A0A4S3JC04"/>
<comment type="similarity">
    <text evidence="1 5">Belongs to the D-isomer specific 2-hydroxyacid dehydrogenase family.</text>
</comment>
<dbReference type="PANTHER" id="PTHR42789">
    <property type="entry name" value="D-ISOMER SPECIFIC 2-HYDROXYACID DEHYDROGENASE FAMILY PROTEIN (AFU_ORTHOLOGUE AFUA_6G10090)"/>
    <property type="match status" value="1"/>
</dbReference>
<dbReference type="InterPro" id="IPR029752">
    <property type="entry name" value="D-isomer_DH_CS1"/>
</dbReference>
<dbReference type="Pfam" id="PF00389">
    <property type="entry name" value="2-Hacid_dh"/>
    <property type="match status" value="1"/>
</dbReference>
<dbReference type="AlphaFoldDB" id="A0A4S3JC04"/>
<reference evidence="8 9" key="1">
    <citation type="submission" date="2019-03" db="EMBL/GenBank/DDBJ databases">
        <title>The genome sequence of a newly discovered highly antifungal drug resistant Aspergillus species, Aspergillus tanneri NIH 1004.</title>
        <authorList>
            <person name="Mounaud S."/>
            <person name="Singh I."/>
            <person name="Joardar V."/>
            <person name="Pakala S."/>
            <person name="Pakala S."/>
            <person name="Venepally P."/>
            <person name="Hoover J."/>
            <person name="Nierman W."/>
            <person name="Chung J."/>
            <person name="Losada L."/>
        </authorList>
    </citation>
    <scope>NUCLEOTIDE SEQUENCE [LARGE SCALE GENOMIC DNA]</scope>
    <source>
        <strain evidence="8 9">NIH1004</strain>
    </source>
</reference>
<dbReference type="Pfam" id="PF02826">
    <property type="entry name" value="2-Hacid_dh_C"/>
    <property type="match status" value="1"/>
</dbReference>
<dbReference type="PROSITE" id="PS00065">
    <property type="entry name" value="D_2_HYDROXYACID_DH_1"/>
    <property type="match status" value="1"/>
</dbReference>
<dbReference type="PROSITE" id="PS00671">
    <property type="entry name" value="D_2_HYDROXYACID_DH_3"/>
    <property type="match status" value="1"/>
</dbReference>
<name>A0A4S3JC04_9EURO</name>
<protein>
    <recommendedName>
        <fullName evidence="10">D-isomer specific 2-hydroxyacid dehydrogenase NAD-binding domain-containing protein</fullName>
    </recommendedName>
</protein>
<dbReference type="Gene3D" id="3.40.50.720">
    <property type="entry name" value="NAD(P)-binding Rossmann-like Domain"/>
    <property type="match status" value="2"/>
</dbReference>
<dbReference type="InterPro" id="IPR006139">
    <property type="entry name" value="D-isomer_2_OHA_DH_cat_dom"/>
</dbReference>
<accession>A0A4S3JC04</accession>
<dbReference type="CDD" id="cd12169">
    <property type="entry name" value="PGDH_like_1"/>
    <property type="match status" value="1"/>
</dbReference>
<evidence type="ECO:0000256" key="4">
    <source>
        <dbReference type="ARBA" id="ARBA00023027"/>
    </source>
</evidence>
<dbReference type="InterPro" id="IPR006140">
    <property type="entry name" value="D-isomer_DH_NAD-bd"/>
</dbReference>
<dbReference type="InterPro" id="IPR036291">
    <property type="entry name" value="NAD(P)-bd_dom_sf"/>
</dbReference>
<evidence type="ECO:0000259" key="6">
    <source>
        <dbReference type="Pfam" id="PF00389"/>
    </source>
</evidence>
<feature type="domain" description="D-isomer specific 2-hydroxyacid dehydrogenase NAD-binding" evidence="7">
    <location>
        <begin position="133"/>
        <end position="327"/>
    </location>
</feature>
<organism evidence="8 9">
    <name type="scientific">Aspergillus tanneri</name>
    <dbReference type="NCBI Taxonomy" id="1220188"/>
    <lineage>
        <taxon>Eukaryota</taxon>
        <taxon>Fungi</taxon>
        <taxon>Dikarya</taxon>
        <taxon>Ascomycota</taxon>
        <taxon>Pezizomycotina</taxon>
        <taxon>Eurotiomycetes</taxon>
        <taxon>Eurotiomycetidae</taxon>
        <taxon>Eurotiales</taxon>
        <taxon>Aspergillaceae</taxon>
        <taxon>Aspergillus</taxon>
        <taxon>Aspergillus subgen. Circumdati</taxon>
    </lineage>
</organism>
<dbReference type="Proteomes" id="UP000308092">
    <property type="component" value="Unassembled WGS sequence"/>
</dbReference>
<evidence type="ECO:0000256" key="2">
    <source>
        <dbReference type="ARBA" id="ARBA00022605"/>
    </source>
</evidence>
<dbReference type="GO" id="GO:0051287">
    <property type="term" value="F:NAD binding"/>
    <property type="evidence" value="ECO:0007669"/>
    <property type="project" value="InterPro"/>
</dbReference>
<evidence type="ECO:0000256" key="5">
    <source>
        <dbReference type="RuleBase" id="RU003719"/>
    </source>
</evidence>
<dbReference type="VEuPathDB" id="FungiDB:EYZ11_007832"/>
<dbReference type="SUPFAM" id="SSF52283">
    <property type="entry name" value="Formate/glycerate dehydrogenase catalytic domain-like"/>
    <property type="match status" value="1"/>
</dbReference>
<dbReference type="EMBL" id="SOSA01000315">
    <property type="protein sequence ID" value="THC92693.1"/>
    <property type="molecule type" value="Genomic_DNA"/>
</dbReference>
<dbReference type="InterPro" id="IPR029753">
    <property type="entry name" value="D-isomer_DH_CS"/>
</dbReference>
<keyword evidence="9" id="KW-1185">Reference proteome</keyword>
<proteinExistence type="inferred from homology"/>
<dbReference type="GO" id="GO:0016616">
    <property type="term" value="F:oxidoreductase activity, acting on the CH-OH group of donors, NAD or NADP as acceptor"/>
    <property type="evidence" value="ECO:0007669"/>
    <property type="project" value="InterPro"/>
</dbReference>
<dbReference type="PANTHER" id="PTHR42789:SF1">
    <property type="entry name" value="D-ISOMER SPECIFIC 2-HYDROXYACID DEHYDROGENASE FAMILY PROTEIN (AFU_ORTHOLOGUE AFUA_6G10090)"/>
    <property type="match status" value="1"/>
</dbReference>
<feature type="domain" description="D-isomer specific 2-hydroxyacid dehydrogenase catalytic" evidence="6">
    <location>
        <begin position="40"/>
        <end position="357"/>
    </location>
</feature>
<evidence type="ECO:0000259" key="7">
    <source>
        <dbReference type="Pfam" id="PF02826"/>
    </source>
</evidence>
<evidence type="ECO:0000256" key="3">
    <source>
        <dbReference type="ARBA" id="ARBA00023002"/>
    </source>
</evidence>
<evidence type="ECO:0000313" key="8">
    <source>
        <dbReference type="EMBL" id="THC92693.1"/>
    </source>
</evidence>
<gene>
    <name evidence="8" type="ORF">EYZ11_007832</name>
</gene>
<dbReference type="InterPro" id="IPR050857">
    <property type="entry name" value="D-2-hydroxyacid_DH"/>
</dbReference>
<keyword evidence="3 5" id="KW-0560">Oxidoreductase</keyword>
<dbReference type="SUPFAM" id="SSF51735">
    <property type="entry name" value="NAD(P)-binding Rossmann-fold domains"/>
    <property type="match status" value="1"/>
</dbReference>
<evidence type="ECO:0008006" key="10">
    <source>
        <dbReference type="Google" id="ProtNLM"/>
    </source>
</evidence>
<sequence>MSSIYLTTVLQKSYKMKLAILDDYQSISPVYFNPLASRVSISYFPETLNPRDATQHEALIARLLPFDIIVTMRERTPLSAETLRRLPNLKLLVTTGTRNLALDVEFCTARGIPVAGTAGRIPGVSSTVQHTWGLILGLARGIARDDAALKRDGKWQGEGQGHLGMTLAGKTLGVLGLGKLGMGVARIALAFDMRVVAWSTNLTRERADETARAAGVDPRMITVVGSKEEFFEQTDVVSLHCVLSERSRGIVGREELKAMKKDALLVNTSRGPLVDEEALLETLRSGGIRGAALDVFDPEPLPADSPWRTTQWGEEGRSEVLVTPHMGYVDEQIQLWYAEAAENVVRWLDGEELKVRLN</sequence>
<evidence type="ECO:0000256" key="1">
    <source>
        <dbReference type="ARBA" id="ARBA00005854"/>
    </source>
</evidence>
<dbReference type="GO" id="GO:0008652">
    <property type="term" value="P:amino acid biosynthetic process"/>
    <property type="evidence" value="ECO:0007669"/>
    <property type="project" value="UniProtKB-KW"/>
</dbReference>
<keyword evidence="2" id="KW-0028">Amino-acid biosynthesis</keyword>